<comment type="caution">
    <text evidence="1">The sequence shown here is derived from an EMBL/GenBank/DDBJ whole genome shotgun (WGS) entry which is preliminary data.</text>
</comment>
<dbReference type="EMBL" id="SMLK01000001">
    <property type="protein sequence ID" value="TFZ08822.1"/>
    <property type="molecule type" value="Genomic_DNA"/>
</dbReference>
<keyword evidence="2" id="KW-1185">Reference proteome</keyword>
<gene>
    <name evidence="1" type="ORF">EZ216_06680</name>
</gene>
<name>A0A4Z0CCZ3_9BURK</name>
<reference evidence="1 2" key="1">
    <citation type="submission" date="2019-03" db="EMBL/GenBank/DDBJ databases">
        <title>Ramlibacter sp. 18x22-1, whole genome shotgun sequence.</title>
        <authorList>
            <person name="Zhang X."/>
            <person name="Feng G."/>
            <person name="Zhu H."/>
        </authorList>
    </citation>
    <scope>NUCLEOTIDE SEQUENCE [LARGE SCALE GENOMIC DNA]</scope>
    <source>
        <strain evidence="1 2">18x22-1</strain>
    </source>
</reference>
<evidence type="ECO:0000313" key="1">
    <source>
        <dbReference type="EMBL" id="TFZ08822.1"/>
    </source>
</evidence>
<accession>A0A4Z0CCZ3</accession>
<dbReference type="OrthoDB" id="161480at2"/>
<dbReference type="AlphaFoldDB" id="A0A4Z0CCZ3"/>
<evidence type="ECO:0000313" key="2">
    <source>
        <dbReference type="Proteomes" id="UP000297839"/>
    </source>
</evidence>
<protein>
    <submittedName>
        <fullName evidence="1">Uncharacterized protein</fullName>
    </submittedName>
</protein>
<dbReference type="RefSeq" id="WP_135248909.1">
    <property type="nucleotide sequence ID" value="NZ_SMLK01000001.1"/>
</dbReference>
<dbReference type="Proteomes" id="UP000297839">
    <property type="component" value="Unassembled WGS sequence"/>
</dbReference>
<sequence length="183" mass="20323">MRKIWTPVLGWVAAVGAAVGLSLYAPHEAGVLGKVPTVSAKRLDQTQMVLPQQLPSGRTLALVVFNRSQREEVQSWIDGLGLQRDSSIVWVKLPVMNDPGDDKERRGIEQRLLERHPDQVDRARLVPLFTDREAFVRAAGLTNTDHASVLVIDRDGNVLARAEGPFDQKKGQALRETILAQNY</sequence>
<organism evidence="1 2">
    <name type="scientific">Ramlibacter humi</name>
    <dbReference type="NCBI Taxonomy" id="2530451"/>
    <lineage>
        <taxon>Bacteria</taxon>
        <taxon>Pseudomonadati</taxon>
        <taxon>Pseudomonadota</taxon>
        <taxon>Betaproteobacteria</taxon>
        <taxon>Burkholderiales</taxon>
        <taxon>Comamonadaceae</taxon>
        <taxon>Ramlibacter</taxon>
    </lineage>
</organism>
<proteinExistence type="predicted"/>